<protein>
    <submittedName>
        <fullName evidence="1">Uncharacterized protein</fullName>
    </submittedName>
</protein>
<proteinExistence type="predicted"/>
<name>A0A2R2XF01_9VIRU</name>
<dbReference type="Proteomes" id="UP000281424">
    <property type="component" value="Segment"/>
</dbReference>
<dbReference type="EMBL" id="KX686117">
    <property type="protein sequence ID" value="ASV62810.1"/>
    <property type="molecule type" value="Genomic_DNA"/>
</dbReference>
<reference evidence="1" key="1">
    <citation type="journal article" date="2017" name="Virusdisease">
        <title>Characterization and prevalence of a novel white spot syndrome viral genotype in naturally infected wild crayfish, Procambarus clarkii, in Shanghai, China.</title>
        <authorList>
            <person name="Jiang L."/>
            <person name="Xiao J."/>
            <person name="Liu L."/>
            <person name="Pan Y."/>
            <person name="Yan S."/>
            <person name="Wang Y."/>
        </authorList>
    </citation>
    <scope>NUCLEOTIDE SEQUENCE [LARGE SCALE GENOMIC DNA]</scope>
    <source>
        <strain evidence="1">PC</strain>
    </source>
</reference>
<evidence type="ECO:0000313" key="1">
    <source>
        <dbReference type="EMBL" id="ASV62810.1"/>
    </source>
</evidence>
<organism evidence="1">
    <name type="scientific">White spot syndrome virus</name>
    <dbReference type="NCBI Taxonomy" id="342409"/>
    <lineage>
        <taxon>Viruses</taxon>
        <taxon>Viruses incertae sedis</taxon>
        <taxon>Naldaviricetes</taxon>
        <taxon>Nimaviridae</taxon>
        <taxon>Whispovirus</taxon>
    </lineage>
</organism>
<accession>A0A2R2XF01</accession>
<sequence>MVQRTKKMRNSRQFVLSICLCWTSVNVRPKITTLNSESTLSACNIFTALKVP</sequence>